<name>S2JTX7_MUCC1</name>
<evidence type="ECO:0000313" key="1">
    <source>
        <dbReference type="EMBL" id="EPB86248.1"/>
    </source>
</evidence>
<dbReference type="AlphaFoldDB" id="S2JTX7"/>
<dbReference type="EMBL" id="KE123993">
    <property type="protein sequence ID" value="EPB86248.1"/>
    <property type="molecule type" value="Genomic_DNA"/>
</dbReference>
<reference evidence="2" key="1">
    <citation type="submission" date="2013-05" db="EMBL/GenBank/DDBJ databases">
        <title>The Genome sequence of Mucor circinelloides f. circinelloides 1006PhL.</title>
        <authorList>
            <consortium name="The Broad Institute Genomics Platform"/>
            <person name="Cuomo C."/>
            <person name="Earl A."/>
            <person name="Findley K."/>
            <person name="Lee S.C."/>
            <person name="Walker B."/>
            <person name="Young S."/>
            <person name="Zeng Q."/>
            <person name="Gargeya S."/>
            <person name="Fitzgerald M."/>
            <person name="Haas B."/>
            <person name="Abouelleil A."/>
            <person name="Allen A.W."/>
            <person name="Alvarado L."/>
            <person name="Arachchi H.M."/>
            <person name="Berlin A.M."/>
            <person name="Chapman S.B."/>
            <person name="Gainer-Dewar J."/>
            <person name="Goldberg J."/>
            <person name="Griggs A."/>
            <person name="Gujja S."/>
            <person name="Hansen M."/>
            <person name="Howarth C."/>
            <person name="Imamovic A."/>
            <person name="Ireland A."/>
            <person name="Larimer J."/>
            <person name="McCowan C."/>
            <person name="Murphy C."/>
            <person name="Pearson M."/>
            <person name="Poon T.W."/>
            <person name="Priest M."/>
            <person name="Roberts A."/>
            <person name="Saif S."/>
            <person name="Shea T."/>
            <person name="Sisk P."/>
            <person name="Sykes S."/>
            <person name="Wortman J."/>
            <person name="Nusbaum C."/>
            <person name="Birren B."/>
        </authorList>
    </citation>
    <scope>NUCLEOTIDE SEQUENCE [LARGE SCALE GENOMIC DNA]</scope>
    <source>
        <strain evidence="2">1006PhL</strain>
    </source>
</reference>
<keyword evidence="2" id="KW-1185">Reference proteome</keyword>
<sequence length="169" mass="19267">MVNDIGKRFVGYLIDFGFAETCISNLDAFVHLSDVIDDYASTIKLKETTVFAKVREKAKLKNSLYEVSVYIGSLELLAVGGVVFYEDKQECFLGYSFKPLIPLMSQGRNVVSRTIYTKKAPFEVINSERLLRQYYKAHSSKLWSFHSKNLFNLGFFPTEPTTCQLPPSH</sequence>
<dbReference type="Proteomes" id="UP000014254">
    <property type="component" value="Unassembled WGS sequence"/>
</dbReference>
<proteinExistence type="predicted"/>
<dbReference type="VEuPathDB" id="FungiDB:HMPREF1544_06976"/>
<gene>
    <name evidence="1" type="ORF">HMPREF1544_06976</name>
</gene>
<organism evidence="1 2">
    <name type="scientific">Mucor circinelloides f. circinelloides (strain 1006PhL)</name>
    <name type="common">Mucormycosis agent</name>
    <name type="synonym">Calyptromyces circinelloides</name>
    <dbReference type="NCBI Taxonomy" id="1220926"/>
    <lineage>
        <taxon>Eukaryota</taxon>
        <taxon>Fungi</taxon>
        <taxon>Fungi incertae sedis</taxon>
        <taxon>Mucoromycota</taxon>
        <taxon>Mucoromycotina</taxon>
        <taxon>Mucoromycetes</taxon>
        <taxon>Mucorales</taxon>
        <taxon>Mucorineae</taxon>
        <taxon>Mucoraceae</taxon>
        <taxon>Mucor</taxon>
    </lineage>
</organism>
<evidence type="ECO:0000313" key="2">
    <source>
        <dbReference type="Proteomes" id="UP000014254"/>
    </source>
</evidence>
<protein>
    <submittedName>
        <fullName evidence="1">Uncharacterized protein</fullName>
    </submittedName>
</protein>
<dbReference type="OMA" id="FAETCIS"/>
<accession>S2JTX7</accession>
<dbReference type="InParanoid" id="S2JTX7"/>
<dbReference type="OrthoDB" id="2238225at2759"/>